<feature type="non-terminal residue" evidence="2">
    <location>
        <position position="1"/>
    </location>
</feature>
<evidence type="ECO:0000313" key="2">
    <source>
        <dbReference type="EMBL" id="CAG8805103.1"/>
    </source>
</evidence>
<organism evidence="2 3">
    <name type="scientific">Gigaspora margarita</name>
    <dbReference type="NCBI Taxonomy" id="4874"/>
    <lineage>
        <taxon>Eukaryota</taxon>
        <taxon>Fungi</taxon>
        <taxon>Fungi incertae sedis</taxon>
        <taxon>Mucoromycota</taxon>
        <taxon>Glomeromycotina</taxon>
        <taxon>Glomeromycetes</taxon>
        <taxon>Diversisporales</taxon>
        <taxon>Gigasporaceae</taxon>
        <taxon>Gigaspora</taxon>
    </lineage>
</organism>
<feature type="region of interest" description="Disordered" evidence="1">
    <location>
        <begin position="25"/>
        <end position="78"/>
    </location>
</feature>
<keyword evidence="3" id="KW-1185">Reference proteome</keyword>
<gene>
    <name evidence="2" type="ORF">GMARGA_LOCUS24013</name>
</gene>
<feature type="compositionally biased region" description="Basic and acidic residues" evidence="1">
    <location>
        <begin position="35"/>
        <end position="44"/>
    </location>
</feature>
<name>A0ABN7VXR3_GIGMA</name>
<protein>
    <submittedName>
        <fullName evidence="2">1122_t:CDS:1</fullName>
    </submittedName>
</protein>
<feature type="compositionally biased region" description="Basic and acidic residues" evidence="1">
    <location>
        <begin position="52"/>
        <end position="64"/>
    </location>
</feature>
<accession>A0ABN7VXR3</accession>
<sequence length="78" mass="8209">HASRSNIAGAIAELAEVAINMESTYDVKGGTSSGSDDRSDEEMVVKPSDTAKVAKEEDTHEEAVKIPTNTGASPDEEM</sequence>
<reference evidence="2 3" key="1">
    <citation type="submission" date="2021-06" db="EMBL/GenBank/DDBJ databases">
        <authorList>
            <person name="Kallberg Y."/>
            <person name="Tangrot J."/>
            <person name="Rosling A."/>
        </authorList>
    </citation>
    <scope>NUCLEOTIDE SEQUENCE [LARGE SCALE GENOMIC DNA]</scope>
    <source>
        <strain evidence="2 3">120-4 pot B 10/14</strain>
    </source>
</reference>
<dbReference type="Proteomes" id="UP000789901">
    <property type="component" value="Unassembled WGS sequence"/>
</dbReference>
<dbReference type="EMBL" id="CAJVQB010024874">
    <property type="protein sequence ID" value="CAG8805103.1"/>
    <property type="molecule type" value="Genomic_DNA"/>
</dbReference>
<comment type="caution">
    <text evidence="2">The sequence shown here is derived from an EMBL/GenBank/DDBJ whole genome shotgun (WGS) entry which is preliminary data.</text>
</comment>
<evidence type="ECO:0000256" key="1">
    <source>
        <dbReference type="SAM" id="MobiDB-lite"/>
    </source>
</evidence>
<evidence type="ECO:0000313" key="3">
    <source>
        <dbReference type="Proteomes" id="UP000789901"/>
    </source>
</evidence>
<proteinExistence type="predicted"/>